<dbReference type="RefSeq" id="XP_008716819.1">
    <property type="nucleotide sequence ID" value="XM_008718597.1"/>
</dbReference>
<accession>W2RU00</accession>
<dbReference type="STRING" id="1220924.W2RU00"/>
<keyword evidence="2" id="KW-1185">Reference proteome</keyword>
<dbReference type="InterPro" id="IPR050773">
    <property type="entry name" value="CbxX/CfxQ_RuBisCO_ESX"/>
</dbReference>
<dbReference type="AlphaFoldDB" id="W2RU00"/>
<organism evidence="1 2">
    <name type="scientific">Cyphellophora europaea (strain CBS 101466)</name>
    <name type="common">Phialophora europaea</name>
    <dbReference type="NCBI Taxonomy" id="1220924"/>
    <lineage>
        <taxon>Eukaryota</taxon>
        <taxon>Fungi</taxon>
        <taxon>Dikarya</taxon>
        <taxon>Ascomycota</taxon>
        <taxon>Pezizomycotina</taxon>
        <taxon>Eurotiomycetes</taxon>
        <taxon>Chaetothyriomycetidae</taxon>
        <taxon>Chaetothyriales</taxon>
        <taxon>Cyphellophoraceae</taxon>
        <taxon>Cyphellophora</taxon>
    </lineage>
</organism>
<dbReference type="Gene3D" id="3.40.50.300">
    <property type="entry name" value="P-loop containing nucleotide triphosphate hydrolases"/>
    <property type="match status" value="1"/>
</dbReference>
<dbReference type="Proteomes" id="UP000030752">
    <property type="component" value="Unassembled WGS sequence"/>
</dbReference>
<gene>
    <name evidence="1" type="ORF">HMPREF1541_04251</name>
</gene>
<proteinExistence type="predicted"/>
<dbReference type="InterPro" id="IPR027417">
    <property type="entry name" value="P-loop_NTPase"/>
</dbReference>
<dbReference type="PANTHER" id="PTHR43392:SF2">
    <property type="entry name" value="AAA-TYPE ATPASE FAMILY PROTEIN _ ANKYRIN REPEAT FAMILY PROTEIN"/>
    <property type="match status" value="1"/>
</dbReference>
<name>W2RU00_CYPE1</name>
<dbReference type="GO" id="GO:0016887">
    <property type="term" value="F:ATP hydrolysis activity"/>
    <property type="evidence" value="ECO:0007669"/>
    <property type="project" value="TreeGrafter"/>
</dbReference>
<protein>
    <submittedName>
        <fullName evidence="1">Uncharacterized protein</fullName>
    </submittedName>
</protein>
<dbReference type="PANTHER" id="PTHR43392">
    <property type="entry name" value="AAA-TYPE ATPASE FAMILY PROTEIN / ANKYRIN REPEAT FAMILY PROTEIN"/>
    <property type="match status" value="1"/>
</dbReference>
<reference evidence="1 2" key="1">
    <citation type="submission" date="2013-03" db="EMBL/GenBank/DDBJ databases">
        <title>The Genome Sequence of Phialophora europaea CBS 101466.</title>
        <authorList>
            <consortium name="The Broad Institute Genomics Platform"/>
            <person name="Cuomo C."/>
            <person name="de Hoog S."/>
            <person name="Gorbushina A."/>
            <person name="Walker B."/>
            <person name="Young S.K."/>
            <person name="Zeng Q."/>
            <person name="Gargeya S."/>
            <person name="Fitzgerald M."/>
            <person name="Haas B."/>
            <person name="Abouelleil A."/>
            <person name="Allen A.W."/>
            <person name="Alvarado L."/>
            <person name="Arachchi H.M."/>
            <person name="Berlin A.M."/>
            <person name="Chapman S.B."/>
            <person name="Gainer-Dewar J."/>
            <person name="Goldberg J."/>
            <person name="Griggs A."/>
            <person name="Gujja S."/>
            <person name="Hansen M."/>
            <person name="Howarth C."/>
            <person name="Imamovic A."/>
            <person name="Ireland A."/>
            <person name="Larimer J."/>
            <person name="McCowan C."/>
            <person name="Murphy C."/>
            <person name="Pearson M."/>
            <person name="Poon T.W."/>
            <person name="Priest M."/>
            <person name="Roberts A."/>
            <person name="Saif S."/>
            <person name="Shea T."/>
            <person name="Sisk P."/>
            <person name="Sykes S."/>
            <person name="Wortman J."/>
            <person name="Nusbaum C."/>
            <person name="Birren B."/>
        </authorList>
    </citation>
    <scope>NUCLEOTIDE SEQUENCE [LARGE SCALE GENOMIC DNA]</scope>
    <source>
        <strain evidence="1 2">CBS 101466</strain>
    </source>
</reference>
<dbReference type="VEuPathDB" id="FungiDB:HMPREF1541_04251"/>
<sequence length="237" mass="26419">MQSTLREDRCVLLLGYEGHMKDMLDSSNPGLACRFPTGDAFYFEDFADDELRSLLDYKLNKQGLGATEKAKDVAIGVLCRDRPNCGNAGEVENVVSRAKAAYKSRTMENTVSMEVGNADVVFLPHDFDPDFDRTDLLSSLTLNLRARKQNPRDHVPFNYVFKRPPGTGKTTVAELYYELGILSTKESVECSTSDLTGQYVVQTLLNYRLLKANELCLLHELLAPSPEQQQALGPSLT</sequence>
<dbReference type="HOGENOM" id="CLU_1170603_0_0_1"/>
<evidence type="ECO:0000313" key="1">
    <source>
        <dbReference type="EMBL" id="ETN39976.1"/>
    </source>
</evidence>
<dbReference type="Gene3D" id="1.10.8.60">
    <property type="match status" value="1"/>
</dbReference>
<evidence type="ECO:0000313" key="2">
    <source>
        <dbReference type="Proteomes" id="UP000030752"/>
    </source>
</evidence>
<dbReference type="eggNOG" id="KOG1807">
    <property type="taxonomic scope" value="Eukaryota"/>
</dbReference>
<dbReference type="EMBL" id="KB822720">
    <property type="protein sequence ID" value="ETN39976.1"/>
    <property type="molecule type" value="Genomic_DNA"/>
</dbReference>
<dbReference type="GeneID" id="19971590"/>
<dbReference type="OrthoDB" id="2423195at2759"/>
<dbReference type="InParanoid" id="W2RU00"/>